<organism evidence="1 2">
    <name type="scientific">Actinomadura keratinilytica</name>
    <dbReference type="NCBI Taxonomy" id="547461"/>
    <lineage>
        <taxon>Bacteria</taxon>
        <taxon>Bacillati</taxon>
        <taxon>Actinomycetota</taxon>
        <taxon>Actinomycetes</taxon>
        <taxon>Streptosporangiales</taxon>
        <taxon>Thermomonosporaceae</taxon>
        <taxon>Actinomadura</taxon>
    </lineage>
</organism>
<sequence length="133" mass="15256">MYEVLLFFADRVHPDEFLDLVEELGGVRPFEPRDGLLSRERRHVWVTVPPSTPSFFEVGDLEEYERKMGGPMLTWAQLSISRTKGSDAVAMELIDAAARRWRMVVDNDRGKVSSVEELRGFPLDRLPFNGRSC</sequence>
<reference evidence="2" key="1">
    <citation type="journal article" date="2019" name="Int. J. Syst. Evol. Microbiol.">
        <title>The Global Catalogue of Microorganisms (GCM) 10K type strain sequencing project: providing services to taxonomists for standard genome sequencing and annotation.</title>
        <authorList>
            <consortium name="The Broad Institute Genomics Platform"/>
            <consortium name="The Broad Institute Genome Sequencing Center for Infectious Disease"/>
            <person name="Wu L."/>
            <person name="Ma J."/>
        </authorList>
    </citation>
    <scope>NUCLEOTIDE SEQUENCE [LARGE SCALE GENOMIC DNA]</scope>
    <source>
        <strain evidence="2">JCM 17316</strain>
    </source>
</reference>
<gene>
    <name evidence="1" type="ORF">GCM10022416_52660</name>
</gene>
<evidence type="ECO:0000313" key="1">
    <source>
        <dbReference type="EMBL" id="GAA4153484.1"/>
    </source>
</evidence>
<proteinExistence type="predicted"/>
<name>A0ABP7ZCV7_9ACTN</name>
<keyword evidence="2" id="KW-1185">Reference proteome</keyword>
<dbReference type="EMBL" id="BAABDO010000113">
    <property type="protein sequence ID" value="GAA4153484.1"/>
    <property type="molecule type" value="Genomic_DNA"/>
</dbReference>
<comment type="caution">
    <text evidence="1">The sequence shown here is derived from an EMBL/GenBank/DDBJ whole genome shotgun (WGS) entry which is preliminary data.</text>
</comment>
<evidence type="ECO:0000313" key="2">
    <source>
        <dbReference type="Proteomes" id="UP001500266"/>
    </source>
</evidence>
<accession>A0ABP7ZCV7</accession>
<protein>
    <submittedName>
        <fullName evidence="1">Uncharacterized protein</fullName>
    </submittedName>
</protein>
<dbReference type="RefSeq" id="WP_345024315.1">
    <property type="nucleotide sequence ID" value="NZ_BAABDO010000113.1"/>
</dbReference>
<dbReference type="Proteomes" id="UP001500266">
    <property type="component" value="Unassembled WGS sequence"/>
</dbReference>